<feature type="compositionally biased region" description="Low complexity" evidence="1">
    <location>
        <begin position="503"/>
        <end position="517"/>
    </location>
</feature>
<dbReference type="Proteomes" id="UP001056937">
    <property type="component" value="Chromosome 1"/>
</dbReference>
<protein>
    <submittedName>
        <fullName evidence="3">PepSY domain-containing protein</fullName>
    </submittedName>
</protein>
<keyword evidence="2" id="KW-0812">Transmembrane</keyword>
<dbReference type="InterPro" id="IPR005625">
    <property type="entry name" value="PepSY-ass_TM"/>
</dbReference>
<keyword evidence="2" id="KW-1133">Transmembrane helix</keyword>
<name>A0ABY4X5D8_9SPHN</name>
<dbReference type="PANTHER" id="PTHR34219">
    <property type="entry name" value="IRON-REGULATED INNER MEMBRANE PROTEIN-RELATED"/>
    <property type="match status" value="1"/>
</dbReference>
<dbReference type="EMBL" id="CP084930">
    <property type="protein sequence ID" value="USI72065.1"/>
    <property type="molecule type" value="Genomic_DNA"/>
</dbReference>
<feature type="transmembrane region" description="Helical" evidence="2">
    <location>
        <begin position="188"/>
        <end position="213"/>
    </location>
</feature>
<dbReference type="PANTHER" id="PTHR34219:SF4">
    <property type="entry name" value="PEPSY DOMAIN-CONTAINING PROTEIN"/>
    <property type="match status" value="1"/>
</dbReference>
<keyword evidence="4" id="KW-1185">Reference proteome</keyword>
<feature type="region of interest" description="Disordered" evidence="1">
    <location>
        <begin position="495"/>
        <end position="517"/>
    </location>
</feature>
<sequence>MSVRRAMAWAHGWLGLIAGWLLFAMFLTGTASYFRPEITRWMQPELAARPVAAARAAQAAIDHMRAVAPDDEQWTLMLPDARSPVTMAYSYVPPRAGQPARFRPPEMLDPASGAPLRARATYGGETFYRFHFELQLPYPWGRWLAGLCAMAMFAAILSGVITHKRIFADFFTLRWRKGQRSWLDAHNVSAVLALPYHALITYTGLITLATLYMPWPIAANYRDPAAFAALLYGPEATAPRSGAQAPLVPVGPLIARAEALWQGGEIGQVAVRNPGDAGATITLRAATAGRFDAQGGAIVFSGTTGRLIAATPAPGPAARTAGTLLGLHIAGFAGPALRWALFALGLAGTTMVGTGLLLWTAKRVAPGPGRALVERLNIATVAALPASMAAYLLANRLLPAALAGRADLEVRVWLGSWAVLAAYACLRPARRAWREVLAAGAVIAGAVPVASALCTTRGLVPALRAGDWLFVSVDGLMIGFAALFALASRKVARSAARRPPRPRTTAAAAAKSLVHAD</sequence>
<gene>
    <name evidence="3" type="ORF">LHA26_12210</name>
</gene>
<evidence type="ECO:0000313" key="3">
    <source>
        <dbReference type="EMBL" id="USI72065.1"/>
    </source>
</evidence>
<feature type="transmembrane region" description="Helical" evidence="2">
    <location>
        <begin position="12"/>
        <end position="34"/>
    </location>
</feature>
<feature type="transmembrane region" description="Helical" evidence="2">
    <location>
        <begin position="339"/>
        <end position="360"/>
    </location>
</feature>
<organism evidence="3 4">
    <name type="scientific">Sphingomonas morindae</name>
    <dbReference type="NCBI Taxonomy" id="1541170"/>
    <lineage>
        <taxon>Bacteria</taxon>
        <taxon>Pseudomonadati</taxon>
        <taxon>Pseudomonadota</taxon>
        <taxon>Alphaproteobacteria</taxon>
        <taxon>Sphingomonadales</taxon>
        <taxon>Sphingomonadaceae</taxon>
        <taxon>Sphingomonas</taxon>
    </lineage>
</organism>
<reference evidence="3" key="1">
    <citation type="journal article" date="2022" name="Toxins">
        <title>Genomic Analysis of Sphingopyxis sp. USTB-05 for Biodegrading Cyanobacterial Hepatotoxins.</title>
        <authorList>
            <person name="Liu C."/>
            <person name="Xu Q."/>
            <person name="Zhao Z."/>
            <person name="Zhang H."/>
            <person name="Liu X."/>
            <person name="Yin C."/>
            <person name="Liu Y."/>
            <person name="Yan H."/>
        </authorList>
    </citation>
    <scope>NUCLEOTIDE SEQUENCE</scope>
    <source>
        <strain evidence="3">NBD5</strain>
    </source>
</reference>
<evidence type="ECO:0000256" key="2">
    <source>
        <dbReference type="SAM" id="Phobius"/>
    </source>
</evidence>
<feature type="transmembrane region" description="Helical" evidence="2">
    <location>
        <begin position="372"/>
        <end position="392"/>
    </location>
</feature>
<dbReference type="RefSeq" id="WP_252165874.1">
    <property type="nucleotide sequence ID" value="NZ_CP084930.1"/>
</dbReference>
<feature type="transmembrane region" description="Helical" evidence="2">
    <location>
        <begin position="468"/>
        <end position="488"/>
    </location>
</feature>
<feature type="transmembrane region" description="Helical" evidence="2">
    <location>
        <begin position="436"/>
        <end position="462"/>
    </location>
</feature>
<feature type="transmembrane region" description="Helical" evidence="2">
    <location>
        <begin position="412"/>
        <end position="429"/>
    </location>
</feature>
<proteinExistence type="predicted"/>
<evidence type="ECO:0000256" key="1">
    <source>
        <dbReference type="SAM" id="MobiDB-lite"/>
    </source>
</evidence>
<evidence type="ECO:0000313" key="4">
    <source>
        <dbReference type="Proteomes" id="UP001056937"/>
    </source>
</evidence>
<dbReference type="Pfam" id="PF03929">
    <property type="entry name" value="PepSY_TM"/>
    <property type="match status" value="1"/>
</dbReference>
<feature type="transmembrane region" description="Helical" evidence="2">
    <location>
        <begin position="143"/>
        <end position="167"/>
    </location>
</feature>
<accession>A0ABY4X5D8</accession>
<keyword evidence="2" id="KW-0472">Membrane</keyword>